<dbReference type="AlphaFoldDB" id="A0A4Y2K0K7"/>
<dbReference type="EMBL" id="BGPR01004124">
    <property type="protein sequence ID" value="GBM96203.1"/>
    <property type="molecule type" value="Genomic_DNA"/>
</dbReference>
<gene>
    <name evidence="1" type="ORF">AVEN_172140_1</name>
</gene>
<evidence type="ECO:0000313" key="2">
    <source>
        <dbReference type="Proteomes" id="UP000499080"/>
    </source>
</evidence>
<sequence length="89" mass="10336">MANSQIRRLPPARTTFSFPISFSLPPKATVVHSETRNTYRNGKSESLTDSTEKKYSEERIRSFQRVVPFGRTRVLSFLLRIRIFGFVPE</sequence>
<protein>
    <submittedName>
        <fullName evidence="1">Uncharacterized protein</fullName>
    </submittedName>
</protein>
<name>A0A4Y2K0K7_ARAVE</name>
<reference evidence="1 2" key="1">
    <citation type="journal article" date="2019" name="Sci. Rep.">
        <title>Orb-weaving spider Araneus ventricosus genome elucidates the spidroin gene catalogue.</title>
        <authorList>
            <person name="Kono N."/>
            <person name="Nakamura H."/>
            <person name="Ohtoshi R."/>
            <person name="Moran D.A.P."/>
            <person name="Shinohara A."/>
            <person name="Yoshida Y."/>
            <person name="Fujiwara M."/>
            <person name="Mori M."/>
            <person name="Tomita M."/>
            <person name="Arakawa K."/>
        </authorList>
    </citation>
    <scope>NUCLEOTIDE SEQUENCE [LARGE SCALE GENOMIC DNA]</scope>
</reference>
<proteinExistence type="predicted"/>
<dbReference type="Proteomes" id="UP000499080">
    <property type="component" value="Unassembled WGS sequence"/>
</dbReference>
<accession>A0A4Y2K0K7</accession>
<evidence type="ECO:0000313" key="1">
    <source>
        <dbReference type="EMBL" id="GBM96203.1"/>
    </source>
</evidence>
<comment type="caution">
    <text evidence="1">The sequence shown here is derived from an EMBL/GenBank/DDBJ whole genome shotgun (WGS) entry which is preliminary data.</text>
</comment>
<organism evidence="1 2">
    <name type="scientific">Araneus ventricosus</name>
    <name type="common">Orbweaver spider</name>
    <name type="synonym">Epeira ventricosa</name>
    <dbReference type="NCBI Taxonomy" id="182803"/>
    <lineage>
        <taxon>Eukaryota</taxon>
        <taxon>Metazoa</taxon>
        <taxon>Ecdysozoa</taxon>
        <taxon>Arthropoda</taxon>
        <taxon>Chelicerata</taxon>
        <taxon>Arachnida</taxon>
        <taxon>Araneae</taxon>
        <taxon>Araneomorphae</taxon>
        <taxon>Entelegynae</taxon>
        <taxon>Araneoidea</taxon>
        <taxon>Araneidae</taxon>
        <taxon>Araneus</taxon>
    </lineage>
</organism>
<keyword evidence="2" id="KW-1185">Reference proteome</keyword>